<dbReference type="RefSeq" id="XP_030980611.1">
    <property type="nucleotide sequence ID" value="XM_031127872.1"/>
</dbReference>
<dbReference type="Proteomes" id="UP000515153">
    <property type="component" value="Unplaced"/>
</dbReference>
<evidence type="ECO:0000256" key="1">
    <source>
        <dbReference type="SAM" id="MobiDB-lite"/>
    </source>
</evidence>
<dbReference type="InterPro" id="IPR036873">
    <property type="entry name" value="Rhodanese-like_dom_sf"/>
</dbReference>
<protein>
    <recommendedName>
        <fullName evidence="2">Rhodanese domain-containing protein</fullName>
    </recommendedName>
</protein>
<evidence type="ECO:0000313" key="4">
    <source>
        <dbReference type="RefSeq" id="XP_030980611.1"/>
    </source>
</evidence>
<dbReference type="GO" id="GO:0004725">
    <property type="term" value="F:protein tyrosine phosphatase activity"/>
    <property type="evidence" value="ECO:0007669"/>
    <property type="project" value="TreeGrafter"/>
</dbReference>
<dbReference type="InterPro" id="IPR001763">
    <property type="entry name" value="Rhodanese-like_dom"/>
</dbReference>
<accession>A0A6P8B051</accession>
<reference evidence="4" key="1">
    <citation type="journal article" date="2019" name="Mol. Biol. Evol.">
        <title>Blast fungal genomes show frequent chromosomal changes, gene gains and losses, and effector gene turnover.</title>
        <authorList>
            <person name="Gomez Luciano L.B."/>
            <person name="Jason Tsai I."/>
            <person name="Chuma I."/>
            <person name="Tosa Y."/>
            <person name="Chen Y.H."/>
            <person name="Li J.Y."/>
            <person name="Li M.Y."/>
            <person name="Jade Lu M.Y."/>
            <person name="Nakayashiki H."/>
            <person name="Li W.H."/>
        </authorList>
    </citation>
    <scope>NUCLEOTIDE SEQUENCE</scope>
    <source>
        <strain evidence="4">NI907</strain>
    </source>
</reference>
<name>A0A6P8B051_PYRGI</name>
<sequence>MASAQEPGSIQPWHAAYPSPKKAQPASLNREELLKMIKATNSVAKRGFALVDLRRTDLEGGIIRGSINLPAQSLYPTIPALYSIFKAAGLRKIIWFCSSSRGRGNRAAGWFSDYLADRGDCEMESLVLAEGIKGWATSGGEFVEWMDEYEAAVWTAK</sequence>
<evidence type="ECO:0000313" key="3">
    <source>
        <dbReference type="Proteomes" id="UP000515153"/>
    </source>
</evidence>
<reference evidence="4" key="3">
    <citation type="submission" date="2025-08" db="UniProtKB">
        <authorList>
            <consortium name="RefSeq"/>
        </authorList>
    </citation>
    <scope>IDENTIFICATION</scope>
    <source>
        <strain evidence="4">NI907</strain>
    </source>
</reference>
<dbReference type="GO" id="GO:0005737">
    <property type="term" value="C:cytoplasm"/>
    <property type="evidence" value="ECO:0007669"/>
    <property type="project" value="TreeGrafter"/>
</dbReference>
<dbReference type="Pfam" id="PF00581">
    <property type="entry name" value="Rhodanese"/>
    <property type="match status" value="1"/>
</dbReference>
<dbReference type="PANTHER" id="PTHR10828:SF50">
    <property type="entry name" value="REDUCTASE (ARC2), PUTATIVE (AFU_ORTHOLOGUE AFUA_6G13400)-RELATED"/>
    <property type="match status" value="1"/>
</dbReference>
<feature type="domain" description="Rhodanese" evidence="2">
    <location>
        <begin position="44"/>
        <end position="144"/>
    </location>
</feature>
<dbReference type="PROSITE" id="PS50206">
    <property type="entry name" value="RHODANESE_3"/>
    <property type="match status" value="1"/>
</dbReference>
<proteinExistence type="predicted"/>
<dbReference type="KEGG" id="pgri:PgNI_07867"/>
<gene>
    <name evidence="4" type="ORF">PgNI_07867</name>
</gene>
<keyword evidence="3" id="KW-1185">Reference proteome</keyword>
<dbReference type="AlphaFoldDB" id="A0A6P8B051"/>
<dbReference type="PANTHER" id="PTHR10828">
    <property type="entry name" value="M-PHASE INDUCER PHOSPHATASE DUAL SPECIFICITY PHOSPHATASE CDC25"/>
    <property type="match status" value="1"/>
</dbReference>
<dbReference type="OrthoDB" id="8300214at2759"/>
<organism evidence="3 4">
    <name type="scientific">Pyricularia grisea</name>
    <name type="common">Crabgrass-specific blast fungus</name>
    <name type="synonym">Magnaporthe grisea</name>
    <dbReference type="NCBI Taxonomy" id="148305"/>
    <lineage>
        <taxon>Eukaryota</taxon>
        <taxon>Fungi</taxon>
        <taxon>Dikarya</taxon>
        <taxon>Ascomycota</taxon>
        <taxon>Pezizomycotina</taxon>
        <taxon>Sordariomycetes</taxon>
        <taxon>Sordariomycetidae</taxon>
        <taxon>Magnaporthales</taxon>
        <taxon>Pyriculariaceae</taxon>
        <taxon>Pyricularia</taxon>
    </lineage>
</organism>
<dbReference type="Gene3D" id="3.40.250.10">
    <property type="entry name" value="Rhodanese-like domain"/>
    <property type="match status" value="1"/>
</dbReference>
<dbReference type="GO" id="GO:0005634">
    <property type="term" value="C:nucleus"/>
    <property type="evidence" value="ECO:0007669"/>
    <property type="project" value="TreeGrafter"/>
</dbReference>
<reference evidence="4" key="2">
    <citation type="submission" date="2019-10" db="EMBL/GenBank/DDBJ databases">
        <authorList>
            <consortium name="NCBI Genome Project"/>
        </authorList>
    </citation>
    <scope>NUCLEOTIDE SEQUENCE</scope>
    <source>
        <strain evidence="4">NI907</strain>
    </source>
</reference>
<dbReference type="SUPFAM" id="SSF52821">
    <property type="entry name" value="Rhodanese/Cell cycle control phosphatase"/>
    <property type="match status" value="1"/>
</dbReference>
<dbReference type="GeneID" id="41962781"/>
<evidence type="ECO:0000259" key="2">
    <source>
        <dbReference type="PROSITE" id="PS50206"/>
    </source>
</evidence>
<feature type="region of interest" description="Disordered" evidence="1">
    <location>
        <begin position="1"/>
        <end position="22"/>
    </location>
</feature>